<dbReference type="OrthoDB" id="6760986at2759"/>
<proteinExistence type="predicted"/>
<accession>A0A9P0CU72</accession>
<protein>
    <submittedName>
        <fullName evidence="1">Uncharacterized protein</fullName>
    </submittedName>
</protein>
<name>A0A9P0CU72_9CUCU</name>
<evidence type="ECO:0000313" key="2">
    <source>
        <dbReference type="Proteomes" id="UP001153636"/>
    </source>
</evidence>
<evidence type="ECO:0000313" key="1">
    <source>
        <dbReference type="EMBL" id="CAH1109512.1"/>
    </source>
</evidence>
<dbReference type="Proteomes" id="UP001153636">
    <property type="component" value="Chromosome 4"/>
</dbReference>
<sequence>MRKTPKSAIYDCFKSVNAEVDSTNATYIIDGGYLLHHAVWDREQTFNVISKKYVQYLHRHYGHRVTVVFDSYSESTKNIKAAEQLRRNMKTSSCSDIIFDQFMTVPANQQQFLANIHNKSRFISML</sequence>
<organism evidence="1 2">
    <name type="scientific">Psylliodes chrysocephalus</name>
    <dbReference type="NCBI Taxonomy" id="3402493"/>
    <lineage>
        <taxon>Eukaryota</taxon>
        <taxon>Metazoa</taxon>
        <taxon>Ecdysozoa</taxon>
        <taxon>Arthropoda</taxon>
        <taxon>Hexapoda</taxon>
        <taxon>Insecta</taxon>
        <taxon>Pterygota</taxon>
        <taxon>Neoptera</taxon>
        <taxon>Endopterygota</taxon>
        <taxon>Coleoptera</taxon>
        <taxon>Polyphaga</taxon>
        <taxon>Cucujiformia</taxon>
        <taxon>Chrysomeloidea</taxon>
        <taxon>Chrysomelidae</taxon>
        <taxon>Galerucinae</taxon>
        <taxon>Alticini</taxon>
        <taxon>Psylliodes</taxon>
    </lineage>
</organism>
<dbReference type="EMBL" id="OV651816">
    <property type="protein sequence ID" value="CAH1109512.1"/>
    <property type="molecule type" value="Genomic_DNA"/>
</dbReference>
<dbReference type="AlphaFoldDB" id="A0A9P0CU72"/>
<gene>
    <name evidence="1" type="ORF">PSYICH_LOCUS10136</name>
</gene>
<reference evidence="1" key="1">
    <citation type="submission" date="2022-01" db="EMBL/GenBank/DDBJ databases">
        <authorList>
            <person name="King R."/>
        </authorList>
    </citation>
    <scope>NUCLEOTIDE SEQUENCE</scope>
</reference>
<keyword evidence="2" id="KW-1185">Reference proteome</keyword>